<dbReference type="SMART" id="SM00271">
    <property type="entry name" value="DnaJ"/>
    <property type="match status" value="1"/>
</dbReference>
<reference evidence="4" key="1">
    <citation type="journal article" date="2023" name="Proc. Natl. Acad. Sci. U.S.A.">
        <title>Genomic and structural basis for evolution of tropane alkaloid biosynthesis.</title>
        <authorList>
            <person name="Wanga Y.-J."/>
            <person name="Taina T."/>
            <person name="Yua J.-Y."/>
            <person name="Lia J."/>
            <person name="Xua B."/>
            <person name="Chenc J."/>
            <person name="D'Auriad J.C."/>
            <person name="Huanga J.-P."/>
            <person name="Huanga S.-X."/>
        </authorList>
    </citation>
    <scope>NUCLEOTIDE SEQUENCE [LARGE SCALE GENOMIC DNA]</scope>
    <source>
        <strain evidence="4">cv. KIB-2019</strain>
    </source>
</reference>
<dbReference type="InterPro" id="IPR008971">
    <property type="entry name" value="HSP40/DnaJ_pept-bd"/>
</dbReference>
<dbReference type="SUPFAM" id="SSF46565">
    <property type="entry name" value="Chaperone J-domain"/>
    <property type="match status" value="1"/>
</dbReference>
<keyword evidence="1" id="KW-0143">Chaperone</keyword>
<comment type="caution">
    <text evidence="3">The sequence shown here is derived from an EMBL/GenBank/DDBJ whole genome shotgun (WGS) entry which is preliminary data.</text>
</comment>
<feature type="domain" description="J" evidence="2">
    <location>
        <begin position="4"/>
        <end position="70"/>
    </location>
</feature>
<dbReference type="FunFam" id="2.60.260.20:FF:000002">
    <property type="entry name" value="Dnaj homolog subfamily b member"/>
    <property type="match status" value="1"/>
</dbReference>
<dbReference type="FunFam" id="2.60.260.20:FF:000030">
    <property type="entry name" value="DNAJ heat shock family protein"/>
    <property type="match status" value="1"/>
</dbReference>
<dbReference type="InterPro" id="IPR001623">
    <property type="entry name" value="DnaJ_domain"/>
</dbReference>
<dbReference type="Proteomes" id="UP001152561">
    <property type="component" value="Unassembled WGS sequence"/>
</dbReference>
<evidence type="ECO:0000256" key="1">
    <source>
        <dbReference type="ARBA" id="ARBA00023186"/>
    </source>
</evidence>
<dbReference type="PROSITE" id="PS50076">
    <property type="entry name" value="DNAJ_2"/>
    <property type="match status" value="1"/>
</dbReference>
<dbReference type="InterPro" id="IPR002939">
    <property type="entry name" value="DnaJ_C"/>
</dbReference>
<dbReference type="InterPro" id="IPR018253">
    <property type="entry name" value="DnaJ_domain_CS"/>
</dbReference>
<sequence>MGLDYYNVLNVGKTATDDDLKKAYRKLAMKWHPDKNPNNKKEAEAQFKQISEAYEILSDPQKRQVYDQYGEEGLKDTSPGSNGNPWNAEDIFAEFFRSSPFGFGSAGIKSTRFSSEGSGMVGGENIFRTASDGTGANLPNKQTPVENKLPCSLEELYSGSTRKMKISRTMVDTNGRLVTESEILTIDVKPGWKKGTKITFPDKGNEQLNKLPADLVFVIDEKPHAVYKRDGNDLIRNHKVTLVEALGGTIVNLTTLDGRKLTIPVSEIVRPGYELVLAKEGMPITKEPGNRGDLKIKFDVKFPTRLTTDQKANLKRALGG</sequence>
<dbReference type="PANTHER" id="PTHR24078:SF538">
    <property type="entry name" value="DNAJ HEAT SHOCK FAMILY PROTEIN"/>
    <property type="match status" value="1"/>
</dbReference>
<dbReference type="Pfam" id="PF01556">
    <property type="entry name" value="DnaJ_C"/>
    <property type="match status" value="1"/>
</dbReference>
<dbReference type="SUPFAM" id="SSF49493">
    <property type="entry name" value="HSP40/DnaJ peptide-binding domain"/>
    <property type="match status" value="2"/>
</dbReference>
<evidence type="ECO:0000313" key="4">
    <source>
        <dbReference type="Proteomes" id="UP001152561"/>
    </source>
</evidence>
<dbReference type="CDD" id="cd10747">
    <property type="entry name" value="DnaJ_C"/>
    <property type="match status" value="1"/>
</dbReference>
<dbReference type="InterPro" id="IPR051339">
    <property type="entry name" value="DnaJ_subfamily_B"/>
</dbReference>
<evidence type="ECO:0000259" key="2">
    <source>
        <dbReference type="PROSITE" id="PS50076"/>
    </source>
</evidence>
<dbReference type="Gene3D" id="2.60.260.20">
    <property type="entry name" value="Urease metallochaperone UreE, N-terminal domain"/>
    <property type="match status" value="2"/>
</dbReference>
<dbReference type="OrthoDB" id="550424at2759"/>
<organism evidence="3 4">
    <name type="scientific">Anisodus acutangulus</name>
    <dbReference type="NCBI Taxonomy" id="402998"/>
    <lineage>
        <taxon>Eukaryota</taxon>
        <taxon>Viridiplantae</taxon>
        <taxon>Streptophyta</taxon>
        <taxon>Embryophyta</taxon>
        <taxon>Tracheophyta</taxon>
        <taxon>Spermatophyta</taxon>
        <taxon>Magnoliopsida</taxon>
        <taxon>eudicotyledons</taxon>
        <taxon>Gunneridae</taxon>
        <taxon>Pentapetalae</taxon>
        <taxon>asterids</taxon>
        <taxon>lamiids</taxon>
        <taxon>Solanales</taxon>
        <taxon>Solanaceae</taxon>
        <taxon>Solanoideae</taxon>
        <taxon>Hyoscyameae</taxon>
        <taxon>Anisodus</taxon>
    </lineage>
</organism>
<dbReference type="PRINTS" id="PR00625">
    <property type="entry name" value="JDOMAIN"/>
</dbReference>
<dbReference type="GO" id="GO:0051082">
    <property type="term" value="F:unfolded protein binding"/>
    <property type="evidence" value="ECO:0007669"/>
    <property type="project" value="InterPro"/>
</dbReference>
<protein>
    <recommendedName>
        <fullName evidence="2">J domain-containing protein</fullName>
    </recommendedName>
</protein>
<dbReference type="Pfam" id="PF00226">
    <property type="entry name" value="DnaJ"/>
    <property type="match status" value="1"/>
</dbReference>
<proteinExistence type="predicted"/>
<dbReference type="PANTHER" id="PTHR24078">
    <property type="entry name" value="DNAJ HOMOLOG SUBFAMILY C MEMBER"/>
    <property type="match status" value="1"/>
</dbReference>
<dbReference type="GO" id="GO:0005829">
    <property type="term" value="C:cytosol"/>
    <property type="evidence" value="ECO:0007669"/>
    <property type="project" value="TreeGrafter"/>
</dbReference>
<dbReference type="GO" id="GO:0006457">
    <property type="term" value="P:protein folding"/>
    <property type="evidence" value="ECO:0007669"/>
    <property type="project" value="InterPro"/>
</dbReference>
<keyword evidence="4" id="KW-1185">Reference proteome</keyword>
<evidence type="ECO:0000313" key="3">
    <source>
        <dbReference type="EMBL" id="KAJ8555414.1"/>
    </source>
</evidence>
<accession>A0A9Q1MDF8</accession>
<dbReference type="PROSITE" id="PS00636">
    <property type="entry name" value="DNAJ_1"/>
    <property type="match status" value="1"/>
</dbReference>
<dbReference type="InterPro" id="IPR036869">
    <property type="entry name" value="J_dom_sf"/>
</dbReference>
<dbReference type="CDD" id="cd06257">
    <property type="entry name" value="DnaJ"/>
    <property type="match status" value="1"/>
</dbReference>
<gene>
    <name evidence="3" type="ORF">K7X08_012910</name>
</gene>
<dbReference type="GO" id="GO:0051087">
    <property type="term" value="F:protein-folding chaperone binding"/>
    <property type="evidence" value="ECO:0007669"/>
    <property type="project" value="TreeGrafter"/>
</dbReference>
<dbReference type="EMBL" id="JAJAGQ010000008">
    <property type="protein sequence ID" value="KAJ8555414.1"/>
    <property type="molecule type" value="Genomic_DNA"/>
</dbReference>
<dbReference type="Gene3D" id="1.10.287.110">
    <property type="entry name" value="DnaJ domain"/>
    <property type="match status" value="1"/>
</dbReference>
<name>A0A9Q1MDF8_9SOLA</name>
<dbReference type="AlphaFoldDB" id="A0A9Q1MDF8"/>